<comment type="caution">
    <text evidence="1">The sequence shown here is derived from an EMBL/GenBank/DDBJ whole genome shotgun (WGS) entry which is preliminary data.</text>
</comment>
<sequence>MEASESCYNTIRDAVWFEIDRVGAEPGELKGAIEIVFSALAQYDAPPDYPVNKVCDAIDGLPEGSDTLSRISAGYSAGVSLLDGDGPCNNVFANNPPKNFGWTWQKYDSDSILNGFEDMY</sequence>
<gene>
    <name evidence="1" type="ORF">IFM89_034372</name>
</gene>
<evidence type="ECO:0000313" key="2">
    <source>
        <dbReference type="Proteomes" id="UP000631114"/>
    </source>
</evidence>
<accession>A0A835H8E0</accession>
<keyword evidence="2" id="KW-1185">Reference proteome</keyword>
<dbReference type="AlphaFoldDB" id="A0A835H8E0"/>
<organism evidence="1 2">
    <name type="scientific">Coptis chinensis</name>
    <dbReference type="NCBI Taxonomy" id="261450"/>
    <lineage>
        <taxon>Eukaryota</taxon>
        <taxon>Viridiplantae</taxon>
        <taxon>Streptophyta</taxon>
        <taxon>Embryophyta</taxon>
        <taxon>Tracheophyta</taxon>
        <taxon>Spermatophyta</taxon>
        <taxon>Magnoliopsida</taxon>
        <taxon>Ranunculales</taxon>
        <taxon>Ranunculaceae</taxon>
        <taxon>Coptidoideae</taxon>
        <taxon>Coptis</taxon>
    </lineage>
</organism>
<dbReference type="OrthoDB" id="2130629at2759"/>
<reference evidence="1 2" key="1">
    <citation type="submission" date="2020-10" db="EMBL/GenBank/DDBJ databases">
        <title>The Coptis chinensis genome and diversification of protoberbering-type alkaloids.</title>
        <authorList>
            <person name="Wang B."/>
            <person name="Shu S."/>
            <person name="Song C."/>
            <person name="Liu Y."/>
        </authorList>
    </citation>
    <scope>NUCLEOTIDE SEQUENCE [LARGE SCALE GENOMIC DNA]</scope>
    <source>
        <strain evidence="1">HL-2020</strain>
        <tissue evidence="1">Leaf</tissue>
    </source>
</reference>
<proteinExistence type="predicted"/>
<protein>
    <submittedName>
        <fullName evidence="1">Uncharacterized protein</fullName>
    </submittedName>
</protein>
<dbReference type="EMBL" id="JADFTS010000008">
    <property type="protein sequence ID" value="KAF9594689.1"/>
    <property type="molecule type" value="Genomic_DNA"/>
</dbReference>
<evidence type="ECO:0000313" key="1">
    <source>
        <dbReference type="EMBL" id="KAF9594689.1"/>
    </source>
</evidence>
<name>A0A835H8E0_9MAGN</name>
<dbReference type="Proteomes" id="UP000631114">
    <property type="component" value="Unassembled WGS sequence"/>
</dbReference>